<name>A0AAE0ZBD2_9GAST</name>
<gene>
    <name evidence="1" type="ORF">RRG08_044540</name>
</gene>
<accession>A0AAE0ZBD2</accession>
<comment type="caution">
    <text evidence="1">The sequence shown here is derived from an EMBL/GenBank/DDBJ whole genome shotgun (WGS) entry which is preliminary data.</text>
</comment>
<dbReference type="Proteomes" id="UP001283361">
    <property type="component" value="Unassembled WGS sequence"/>
</dbReference>
<evidence type="ECO:0000313" key="2">
    <source>
        <dbReference type="Proteomes" id="UP001283361"/>
    </source>
</evidence>
<proteinExistence type="predicted"/>
<sequence length="258" mass="28998">MVLQSTWIQGSDSRWCYNLHGSRLLNLVGVTQSTRIQGSDSRWCYNLHGSRLLNLAGVTTYMDPGLLLSQLVIWFIVAHDIEEREKSLLWKAPERQYRYLTREDIIAKSKGAQERKKRINGQIEGVEGGMEECESKTQGGNESYWEDRAANADDKTERLSSDYTVSQCRYCREASAATDPNYSPLHTLRWPEKILVLLSILALHHHTSTMKCRPPSRLTSVSGNPLTFPGLVSASLGQSRLIARSSEISTAIISPTLT</sequence>
<organism evidence="1 2">
    <name type="scientific">Elysia crispata</name>
    <name type="common">lettuce slug</name>
    <dbReference type="NCBI Taxonomy" id="231223"/>
    <lineage>
        <taxon>Eukaryota</taxon>
        <taxon>Metazoa</taxon>
        <taxon>Spiralia</taxon>
        <taxon>Lophotrochozoa</taxon>
        <taxon>Mollusca</taxon>
        <taxon>Gastropoda</taxon>
        <taxon>Heterobranchia</taxon>
        <taxon>Euthyneura</taxon>
        <taxon>Panpulmonata</taxon>
        <taxon>Sacoglossa</taxon>
        <taxon>Placobranchoidea</taxon>
        <taxon>Plakobranchidae</taxon>
        <taxon>Elysia</taxon>
    </lineage>
</organism>
<keyword evidence="2" id="KW-1185">Reference proteome</keyword>
<dbReference type="EMBL" id="JAWDGP010004235">
    <property type="protein sequence ID" value="KAK3766354.1"/>
    <property type="molecule type" value="Genomic_DNA"/>
</dbReference>
<reference evidence="1" key="1">
    <citation type="journal article" date="2023" name="G3 (Bethesda)">
        <title>A reference genome for the long-term kleptoplast-retaining sea slug Elysia crispata morphotype clarki.</title>
        <authorList>
            <person name="Eastman K.E."/>
            <person name="Pendleton A.L."/>
            <person name="Shaikh M.A."/>
            <person name="Suttiyut T."/>
            <person name="Ogas R."/>
            <person name="Tomko P."/>
            <person name="Gavelis G."/>
            <person name="Widhalm J.R."/>
            <person name="Wisecaver J.H."/>
        </authorList>
    </citation>
    <scope>NUCLEOTIDE SEQUENCE</scope>
    <source>
        <strain evidence="1">ECLA1</strain>
    </source>
</reference>
<protein>
    <submittedName>
        <fullName evidence="1">Uncharacterized protein</fullName>
    </submittedName>
</protein>
<dbReference type="AlphaFoldDB" id="A0AAE0ZBD2"/>
<evidence type="ECO:0000313" key="1">
    <source>
        <dbReference type="EMBL" id="KAK3766354.1"/>
    </source>
</evidence>